<comment type="caution">
    <text evidence="2">The sequence shown here is derived from an EMBL/GenBank/DDBJ whole genome shotgun (WGS) entry which is preliminary data.</text>
</comment>
<organism evidence="2 3">
    <name type="scientific">Clonostachys chloroleuca</name>
    <dbReference type="NCBI Taxonomy" id="1926264"/>
    <lineage>
        <taxon>Eukaryota</taxon>
        <taxon>Fungi</taxon>
        <taxon>Dikarya</taxon>
        <taxon>Ascomycota</taxon>
        <taxon>Pezizomycotina</taxon>
        <taxon>Sordariomycetes</taxon>
        <taxon>Hypocreomycetidae</taxon>
        <taxon>Hypocreales</taxon>
        <taxon>Bionectriaceae</taxon>
        <taxon>Clonostachys</taxon>
    </lineage>
</organism>
<accession>A0AA35M2F2</accession>
<evidence type="ECO:0000313" key="2">
    <source>
        <dbReference type="EMBL" id="CAI6089272.1"/>
    </source>
</evidence>
<reference evidence="2" key="1">
    <citation type="submission" date="2023-01" db="EMBL/GenBank/DDBJ databases">
        <authorList>
            <person name="Piombo E."/>
        </authorList>
    </citation>
    <scope>NUCLEOTIDE SEQUENCE</scope>
</reference>
<evidence type="ECO:0000313" key="3">
    <source>
        <dbReference type="Proteomes" id="UP001160390"/>
    </source>
</evidence>
<gene>
    <name evidence="2" type="ORF">CCHLO57077_00018886</name>
</gene>
<keyword evidence="3" id="KW-1185">Reference proteome</keyword>
<name>A0AA35M2F2_9HYPO</name>
<feature type="region of interest" description="Disordered" evidence="1">
    <location>
        <begin position="197"/>
        <end position="219"/>
    </location>
</feature>
<dbReference type="Proteomes" id="UP001160390">
    <property type="component" value="Unassembled WGS sequence"/>
</dbReference>
<dbReference type="AlphaFoldDB" id="A0AA35M2F2"/>
<sequence>MKGDPEFVILKYQAWMEAAEFEDVILGAVVKEPLSPSIGGYSITGNTEESVHLAGKYIRYKRIQQLDQFWAKLKEDADVKQTVPGWISFFNTWPVCLVVGIMVCEDVELSMDGARSRTLEGKIELPIGQITLAAGVPNPVADLSDPHVKLTSTNQTATIFKAKMGKSSIFAVELRKISTELFRRKLLQLRSDGPGVDGIRLAGDESDDEEDLEKPVAAEDLILDELSPEDYEDMVA</sequence>
<protein>
    <submittedName>
        <fullName evidence="2">Uncharacterized protein</fullName>
    </submittedName>
</protein>
<dbReference type="EMBL" id="CABFNP030000981">
    <property type="protein sequence ID" value="CAI6089272.1"/>
    <property type="molecule type" value="Genomic_DNA"/>
</dbReference>
<proteinExistence type="predicted"/>
<evidence type="ECO:0000256" key="1">
    <source>
        <dbReference type="SAM" id="MobiDB-lite"/>
    </source>
</evidence>